<reference evidence="1 2" key="1">
    <citation type="submission" date="2020-03" db="EMBL/GenBank/DDBJ databases">
        <title>Genomic Encyclopedia of Type Strains, Phase IV (KMG-IV): sequencing the most valuable type-strain genomes for metagenomic binning, comparative biology and taxonomic classification.</title>
        <authorList>
            <person name="Goeker M."/>
        </authorList>
    </citation>
    <scope>NUCLEOTIDE SEQUENCE [LARGE SCALE GENOMIC DNA]</scope>
    <source>
        <strain evidence="1 2">DSM 4736</strain>
    </source>
</reference>
<organism evidence="1 2">
    <name type="scientific">Brevundimonas alba</name>
    <dbReference type="NCBI Taxonomy" id="74314"/>
    <lineage>
        <taxon>Bacteria</taxon>
        <taxon>Pseudomonadati</taxon>
        <taxon>Pseudomonadota</taxon>
        <taxon>Alphaproteobacteria</taxon>
        <taxon>Caulobacterales</taxon>
        <taxon>Caulobacteraceae</taxon>
        <taxon>Brevundimonas</taxon>
    </lineage>
</organism>
<comment type="caution">
    <text evidence="1">The sequence shown here is derived from an EMBL/GenBank/DDBJ whole genome shotgun (WGS) entry which is preliminary data.</text>
</comment>
<dbReference type="EMBL" id="JAATJM010000001">
    <property type="protein sequence ID" value="NJC41732.1"/>
    <property type="molecule type" value="Genomic_DNA"/>
</dbReference>
<dbReference type="RefSeq" id="WP_168047081.1">
    <property type="nucleotide sequence ID" value="NZ_JAATJM010000001.1"/>
</dbReference>
<proteinExistence type="predicted"/>
<evidence type="ECO:0000313" key="2">
    <source>
        <dbReference type="Proteomes" id="UP000587415"/>
    </source>
</evidence>
<dbReference type="Proteomes" id="UP000587415">
    <property type="component" value="Unassembled WGS sequence"/>
</dbReference>
<sequence length="137" mass="15637">MTFRFEDAYPTSPAFGELPALRIPSGWRIEWNSLRSSMEGDLATIGGSTIYNATNVGTRFNIDVTFEPEFDPEGSFFLRVAYAPWPRSERGRRMKEQPLSFLDAVVVHSFHTRSYAALVAELEHWIARCTVWTREGS</sequence>
<accession>A0A7X5YLB5</accession>
<name>A0A7X5YLB5_9CAUL</name>
<dbReference type="AlphaFoldDB" id="A0A7X5YLB5"/>
<evidence type="ECO:0000313" key="1">
    <source>
        <dbReference type="EMBL" id="NJC41732.1"/>
    </source>
</evidence>
<keyword evidence="2" id="KW-1185">Reference proteome</keyword>
<protein>
    <submittedName>
        <fullName evidence="1">Uncharacterized protein</fullName>
    </submittedName>
</protein>
<gene>
    <name evidence="1" type="ORF">GGQ87_001990</name>
</gene>